<dbReference type="AlphaFoldDB" id="A0A6C0BAI5"/>
<keyword evidence="4 5" id="KW-0472">Membrane</keyword>
<feature type="transmembrane region" description="Helical" evidence="5">
    <location>
        <begin position="177"/>
        <end position="197"/>
    </location>
</feature>
<name>A0A6C0BAI5_9ZZZZ</name>
<feature type="transmembrane region" description="Helical" evidence="5">
    <location>
        <begin position="6"/>
        <end position="22"/>
    </location>
</feature>
<dbReference type="GO" id="GO:0055088">
    <property type="term" value="P:lipid homeostasis"/>
    <property type="evidence" value="ECO:0007669"/>
    <property type="project" value="TreeGrafter"/>
</dbReference>
<dbReference type="GO" id="GO:0016020">
    <property type="term" value="C:membrane"/>
    <property type="evidence" value="ECO:0007669"/>
    <property type="project" value="UniProtKB-SubCell"/>
</dbReference>
<evidence type="ECO:0000259" key="6">
    <source>
        <dbReference type="PROSITE" id="PS50922"/>
    </source>
</evidence>
<protein>
    <recommendedName>
        <fullName evidence="6">TLC domain-containing protein</fullName>
    </recommendedName>
</protein>
<dbReference type="InterPro" id="IPR006634">
    <property type="entry name" value="TLC-dom"/>
</dbReference>
<dbReference type="PROSITE" id="PS50922">
    <property type="entry name" value="TLC"/>
    <property type="match status" value="1"/>
</dbReference>
<sequence>MEGLYIVPAVLFLNTFLSYNLVAPFEKYRKLKDAHKYELLNRITGCLFQLFIVYNGLYMKTDDVLRITSQMTGYMIFELLYMPLYLRSPAMYIHHILYILAFIAKDYSPKEDLEAFASISYILESTAPLFTLVWCLEKFECPKNFLSKSVQIVAVSYWTCIRIVLVPYMIYKTRSHVIYFFGAPFYLLQLYWFSLILKRMKNIR</sequence>
<evidence type="ECO:0000256" key="1">
    <source>
        <dbReference type="ARBA" id="ARBA00004141"/>
    </source>
</evidence>
<keyword evidence="2 5" id="KW-0812">Transmembrane</keyword>
<feature type="transmembrane region" description="Helical" evidence="5">
    <location>
        <begin position="149"/>
        <end position="171"/>
    </location>
</feature>
<comment type="subcellular location">
    <subcellularLocation>
        <location evidence="1">Membrane</location>
        <topology evidence="1">Multi-pass membrane protein</topology>
    </subcellularLocation>
</comment>
<organism evidence="7">
    <name type="scientific">viral metagenome</name>
    <dbReference type="NCBI Taxonomy" id="1070528"/>
    <lineage>
        <taxon>unclassified sequences</taxon>
        <taxon>metagenomes</taxon>
        <taxon>organismal metagenomes</taxon>
    </lineage>
</organism>
<accession>A0A6C0BAI5</accession>
<evidence type="ECO:0000256" key="2">
    <source>
        <dbReference type="ARBA" id="ARBA00022692"/>
    </source>
</evidence>
<dbReference type="EMBL" id="MN739107">
    <property type="protein sequence ID" value="QHS89267.1"/>
    <property type="molecule type" value="Genomic_DNA"/>
</dbReference>
<feature type="transmembrane region" description="Helical" evidence="5">
    <location>
        <begin position="116"/>
        <end position="137"/>
    </location>
</feature>
<reference evidence="7" key="1">
    <citation type="journal article" date="2020" name="Nature">
        <title>Giant virus diversity and host interactions through global metagenomics.</title>
        <authorList>
            <person name="Schulz F."/>
            <person name="Roux S."/>
            <person name="Paez-Espino D."/>
            <person name="Jungbluth S."/>
            <person name="Walsh D.A."/>
            <person name="Denef V.J."/>
            <person name="McMahon K.D."/>
            <person name="Konstantinidis K.T."/>
            <person name="Eloe-Fadrosh E.A."/>
            <person name="Kyrpides N.C."/>
            <person name="Woyke T."/>
        </authorList>
    </citation>
    <scope>NUCLEOTIDE SEQUENCE</scope>
    <source>
        <strain evidence="7">GVMAG-M-3300010158-60</strain>
    </source>
</reference>
<proteinExistence type="predicted"/>
<evidence type="ECO:0000256" key="4">
    <source>
        <dbReference type="ARBA" id="ARBA00023136"/>
    </source>
</evidence>
<feature type="transmembrane region" description="Helical" evidence="5">
    <location>
        <begin position="84"/>
        <end position="104"/>
    </location>
</feature>
<evidence type="ECO:0000313" key="7">
    <source>
        <dbReference type="EMBL" id="QHS89267.1"/>
    </source>
</evidence>
<dbReference type="PANTHER" id="PTHR13439:SF0">
    <property type="entry name" value="TOPOISOMERASE I DAMAGE AFFECTED PROTEIN 4"/>
    <property type="match status" value="1"/>
</dbReference>
<dbReference type="InterPro" id="IPR050846">
    <property type="entry name" value="TLCD"/>
</dbReference>
<keyword evidence="3 5" id="KW-1133">Transmembrane helix</keyword>
<dbReference type="PANTHER" id="PTHR13439">
    <property type="entry name" value="CT120 PROTEIN"/>
    <property type="match status" value="1"/>
</dbReference>
<evidence type="ECO:0000256" key="5">
    <source>
        <dbReference type="SAM" id="Phobius"/>
    </source>
</evidence>
<dbReference type="GO" id="GO:0005783">
    <property type="term" value="C:endoplasmic reticulum"/>
    <property type="evidence" value="ECO:0007669"/>
    <property type="project" value="TreeGrafter"/>
</dbReference>
<feature type="domain" description="TLC" evidence="6">
    <location>
        <begin position="1"/>
        <end position="204"/>
    </location>
</feature>
<evidence type="ECO:0000256" key="3">
    <source>
        <dbReference type="ARBA" id="ARBA00022989"/>
    </source>
</evidence>